<dbReference type="EMBL" id="JACHIK010000003">
    <property type="protein sequence ID" value="MBB5041919.1"/>
    <property type="molecule type" value="Genomic_DNA"/>
</dbReference>
<organism evidence="1 2">
    <name type="scientific">Shinella fusca</name>
    <dbReference type="NCBI Taxonomy" id="544480"/>
    <lineage>
        <taxon>Bacteria</taxon>
        <taxon>Pseudomonadati</taxon>
        <taxon>Pseudomonadota</taxon>
        <taxon>Alphaproteobacteria</taxon>
        <taxon>Hyphomicrobiales</taxon>
        <taxon>Rhizobiaceae</taxon>
        <taxon>Shinella</taxon>
    </lineage>
</organism>
<evidence type="ECO:0000313" key="1">
    <source>
        <dbReference type="EMBL" id="MBB5041919.1"/>
    </source>
</evidence>
<gene>
    <name evidence="1" type="ORF">HNQ66_001302</name>
</gene>
<name>A0A7W7YT48_9HYPH</name>
<dbReference type="RefSeq" id="WP_184142031.1">
    <property type="nucleotide sequence ID" value="NZ_JACHIK010000003.1"/>
</dbReference>
<accession>A0A7W7YT48</accession>
<keyword evidence="2" id="KW-1185">Reference proteome</keyword>
<dbReference type="Proteomes" id="UP000535406">
    <property type="component" value="Unassembled WGS sequence"/>
</dbReference>
<sequence length="141" mass="15784">MIVHGFNSTGGVEITIDGERWSVPDDLTNRHRQMIAEWEAEGNTIPPYQPPAPSLTDYENAIQGMIDATAKEKLFRDGVTLASYTASTNPRWAAESVAFIAWRDEVWAYAYSELAKVQAGQRDQPTAEDFLTELPPIVWPD</sequence>
<comment type="caution">
    <text evidence="1">The sequence shown here is derived from an EMBL/GenBank/DDBJ whole genome shotgun (WGS) entry which is preliminary data.</text>
</comment>
<proteinExistence type="predicted"/>
<protein>
    <submittedName>
        <fullName evidence="1">Uncharacterized protein</fullName>
    </submittedName>
</protein>
<reference evidence="1 2" key="1">
    <citation type="submission" date="2020-08" db="EMBL/GenBank/DDBJ databases">
        <title>Genomic Encyclopedia of Type Strains, Phase IV (KMG-IV): sequencing the most valuable type-strain genomes for metagenomic binning, comparative biology and taxonomic classification.</title>
        <authorList>
            <person name="Goeker M."/>
        </authorList>
    </citation>
    <scope>NUCLEOTIDE SEQUENCE [LARGE SCALE GENOMIC DNA]</scope>
    <source>
        <strain evidence="1 2">DSM 21319</strain>
    </source>
</reference>
<evidence type="ECO:0000313" key="2">
    <source>
        <dbReference type="Proteomes" id="UP000535406"/>
    </source>
</evidence>
<dbReference type="AlphaFoldDB" id="A0A7W7YT48"/>